<accession>A0A9P7KUS0</accession>
<dbReference type="Pfam" id="PF26157">
    <property type="entry name" value="SGL_GH162"/>
    <property type="match status" value="1"/>
</dbReference>
<proteinExistence type="predicted"/>
<evidence type="ECO:0000313" key="3">
    <source>
        <dbReference type="EMBL" id="KAG5659686.1"/>
    </source>
</evidence>
<keyword evidence="4" id="KW-1185">Reference proteome</keyword>
<sequence length="622" mass="70090">MKSCSLGHSLICVGAALALSLPFVEGSPQYTNSKTPSCRFGLEWSQKEVLKRPDDFVWDLLYWEGKFHQNDVAYNTKNGMSYDGTQLDWKTGKHTKKHTFSAASKEALQIMLYAQAISGSKEAARFLTPENLQGAPAFAASIMETKLKTYKQFNQTYPGFGGFLPWVKTDTQTISPTYDWDDRVPGLDNGELIWAVYACIEALQKQPNAKFHKIADGWQKWLEYVASTAPKIFYIGKGKVCAVTAIGDQTLQVNDKKQSYKCETETYLDDPYEGELLTYFFQFFTNLSKKDKQALWEYKRPKLEKAVYNKGGVGPITVRKGFWFSSHEIWNQLELPYHDVDIVRRLFKNGERARTCNSVVTKSPGLYASVNNSTDPKTDDIIGYISPAGIPSIASQKDQELDVVTPYGVFPVVLFDKAVGLAWWRNMIVGKKMQNPYGSTESTRIDGEGVSALVTWDSKVTTVLALMGGVVDLVRDRMKSDGIYNEFLKITEREHVRVFGHNLEGEDIEFCLPKNKVPDAGLKDFTSLPITIAACASLFFVPSYLSKMADRKSITYTFDKLEDWQEALEATNAIVTEDTGAKFWKSTRSMPPICFPPPMTQQAIEKLKEFKGIVVEDPPEEK</sequence>
<evidence type="ECO:0000313" key="4">
    <source>
        <dbReference type="Proteomes" id="UP000782241"/>
    </source>
</evidence>
<keyword evidence="1" id="KW-0732">Signal</keyword>
<evidence type="ECO:0000259" key="2">
    <source>
        <dbReference type="Pfam" id="PF26157"/>
    </source>
</evidence>
<gene>
    <name evidence="3" type="ORF">KAF25_002245</name>
</gene>
<feature type="domain" description="Endo-beta-1,2-glucanase SGL" evidence="2">
    <location>
        <begin position="80"/>
        <end position="527"/>
    </location>
</feature>
<evidence type="ECO:0000256" key="1">
    <source>
        <dbReference type="SAM" id="SignalP"/>
    </source>
</evidence>
<name>A0A9P7KUS0_9HYPO</name>
<dbReference type="AlphaFoldDB" id="A0A9P7KUS0"/>
<dbReference type="Proteomes" id="UP000782241">
    <property type="component" value="Unassembled WGS sequence"/>
</dbReference>
<feature type="signal peptide" evidence="1">
    <location>
        <begin position="1"/>
        <end position="26"/>
    </location>
</feature>
<feature type="chain" id="PRO_5040400191" description="Endo-beta-1,2-glucanase SGL domain-containing protein" evidence="1">
    <location>
        <begin position="27"/>
        <end position="622"/>
    </location>
</feature>
<organism evidence="3 4">
    <name type="scientific">Fusarium avenaceum</name>
    <dbReference type="NCBI Taxonomy" id="40199"/>
    <lineage>
        <taxon>Eukaryota</taxon>
        <taxon>Fungi</taxon>
        <taxon>Dikarya</taxon>
        <taxon>Ascomycota</taxon>
        <taxon>Pezizomycotina</taxon>
        <taxon>Sordariomycetes</taxon>
        <taxon>Hypocreomycetidae</taxon>
        <taxon>Hypocreales</taxon>
        <taxon>Nectriaceae</taxon>
        <taxon>Fusarium</taxon>
        <taxon>Fusarium tricinctum species complex</taxon>
    </lineage>
</organism>
<comment type="caution">
    <text evidence="3">The sequence shown here is derived from an EMBL/GenBank/DDBJ whole genome shotgun (WGS) entry which is preliminary data.</text>
</comment>
<dbReference type="InterPro" id="IPR058773">
    <property type="entry name" value="SGL_GH162"/>
</dbReference>
<dbReference type="CDD" id="cd24165">
    <property type="entry name" value="TfSGL-like"/>
    <property type="match status" value="1"/>
</dbReference>
<protein>
    <recommendedName>
        <fullName evidence="2">Endo-beta-1,2-glucanase SGL domain-containing protein</fullName>
    </recommendedName>
</protein>
<dbReference type="EMBL" id="JAGPUO010000011">
    <property type="protein sequence ID" value="KAG5659686.1"/>
    <property type="molecule type" value="Genomic_DNA"/>
</dbReference>
<reference evidence="3" key="1">
    <citation type="submission" date="2021-04" db="EMBL/GenBank/DDBJ databases">
        <title>Draft genome of Fusarium avenaceum strain F156N33, isolated from an atmospheric sample in Virginia.</title>
        <authorList>
            <person name="Yang S."/>
            <person name="Vinatzer B.A."/>
            <person name="Coleman J."/>
        </authorList>
    </citation>
    <scope>NUCLEOTIDE SEQUENCE</scope>
    <source>
        <strain evidence="3">F156N33</strain>
    </source>
</reference>